<dbReference type="Proteomes" id="UP000265427">
    <property type="component" value="Unassembled WGS sequence"/>
</dbReference>
<name>A0A397ASH9_APHAT</name>
<gene>
    <name evidence="2" type="ORF">DYB36_000083</name>
</gene>
<dbReference type="AlphaFoldDB" id="A0A397ASH9"/>
<evidence type="ECO:0008006" key="4">
    <source>
        <dbReference type="Google" id="ProtNLM"/>
    </source>
</evidence>
<sequence length="815" mass="88881">MKKNVKCCPKPSERDSMLHAVLAALAEPDWTLLDARLRLLEAHQTHEEPFMDDIESQIHQGLAPSSLTADSSMSQSGYPAMKPSLSQSTSEPEDLISLLSPSQTRDLDTLHKLVTEELEEIYTKGDLVMALRDVNFDAATAFLTLRKRGEATKKRARLPDPFHDTWSRPKNPRLSLPAMSHNHRLFHSNHQPMYTPLHAARDMDARNSVVTSSAPPTYSSSETQYNLPYSQKNLSPRQEEQPDNDHGDIHESQVFQESDPTVAANILSLNLLDRQQHPVKEEVSTEQQQQHPLDDVFDKLAVAWTPDVKKLLDAACAAHATATLKHVPSFDAADAANLLLDIVSLLPHVQRLDALVRGRPISPTDAEVAASDKAAMEEAMAPLVTPEAKIKALNAACTNHTRRLEAFRRANVELVEQHAATSTQLKAKLEVATALVQHSGQNVAEMAATLEKARTDEDAAATKLDDLVVARRAEFVAAGLQPKAAKIRAITAVYTNPVDVEAVTFRELHAAAERATEVATADWHGATLVDMFATAVQALVRYVVALRQETMTGAYNDAASGARLNAVVPRVVAELVSFDAALLQRVRHATHEAATERSRLHQHDVMMGTSAPTRRKNIEASIDEFENAVTLSQELLDATAAAQDALWTALVDVAPPSTNVVAGLQAECAAHWRHVDGPLRDVFVKFAQLHEPQPPTDQATTEATAAVVDGSSGVGGGEDTREDEHVATPVAEPTTTLATAAVTGKFNVRLSDEYSFERCRVVAFGDDAQYTVQYEDGEVYRVAEPHLFTDAEYAHVMASTREQADGGGGSTCVLM</sequence>
<evidence type="ECO:0000313" key="2">
    <source>
        <dbReference type="EMBL" id="RHY09916.1"/>
    </source>
</evidence>
<organism evidence="2 3">
    <name type="scientific">Aphanomyces astaci</name>
    <name type="common">Crayfish plague agent</name>
    <dbReference type="NCBI Taxonomy" id="112090"/>
    <lineage>
        <taxon>Eukaryota</taxon>
        <taxon>Sar</taxon>
        <taxon>Stramenopiles</taxon>
        <taxon>Oomycota</taxon>
        <taxon>Saprolegniomycetes</taxon>
        <taxon>Saprolegniales</taxon>
        <taxon>Verrucalvaceae</taxon>
        <taxon>Aphanomyces</taxon>
    </lineage>
</organism>
<dbReference type="EMBL" id="QUSZ01005384">
    <property type="protein sequence ID" value="RHY09916.1"/>
    <property type="molecule type" value="Genomic_DNA"/>
</dbReference>
<feature type="region of interest" description="Disordered" evidence="1">
    <location>
        <begin position="206"/>
        <end position="225"/>
    </location>
</feature>
<protein>
    <recommendedName>
        <fullName evidence="4">Tudor domain-containing protein</fullName>
    </recommendedName>
</protein>
<feature type="region of interest" description="Disordered" evidence="1">
    <location>
        <begin position="65"/>
        <end position="92"/>
    </location>
</feature>
<accession>A0A397ASH9</accession>
<evidence type="ECO:0000256" key="1">
    <source>
        <dbReference type="SAM" id="MobiDB-lite"/>
    </source>
</evidence>
<comment type="caution">
    <text evidence="2">The sequence shown here is derived from an EMBL/GenBank/DDBJ whole genome shotgun (WGS) entry which is preliminary data.</text>
</comment>
<feature type="compositionally biased region" description="Polar residues" evidence="1">
    <location>
        <begin position="208"/>
        <end position="225"/>
    </location>
</feature>
<proteinExistence type="predicted"/>
<evidence type="ECO:0000313" key="3">
    <source>
        <dbReference type="Proteomes" id="UP000265427"/>
    </source>
</evidence>
<reference evidence="2 3" key="1">
    <citation type="submission" date="2018-08" db="EMBL/GenBank/DDBJ databases">
        <title>Aphanomyces genome sequencing and annotation.</title>
        <authorList>
            <person name="Minardi D."/>
            <person name="Oidtmann B."/>
            <person name="Van Der Giezen M."/>
            <person name="Studholme D.J."/>
        </authorList>
    </citation>
    <scope>NUCLEOTIDE SEQUENCE [LARGE SCALE GENOMIC DNA]</scope>
    <source>
        <strain evidence="2 3">Kv</strain>
    </source>
</reference>
<feature type="compositionally biased region" description="Polar residues" evidence="1">
    <location>
        <begin position="65"/>
        <end position="77"/>
    </location>
</feature>
<dbReference type="VEuPathDB" id="FungiDB:H257_15362"/>